<dbReference type="PIRSF" id="PIRSF028415">
    <property type="entry name" value="UCP028415"/>
    <property type="match status" value="1"/>
</dbReference>
<evidence type="ECO:0000313" key="5">
    <source>
        <dbReference type="Proteomes" id="UP000717981"/>
    </source>
</evidence>
<evidence type="ECO:0000259" key="3">
    <source>
        <dbReference type="Pfam" id="PF10030"/>
    </source>
</evidence>
<sequence>MRRTVAALLLLCAAAAARAAPAAVEPCELPPRYGLTELAVRIVRTACQEHRLWLQPFIEADGRLAALAVTEAERAHLDDGSTQAWQRGARYWRGSGTLAAMADPPGASACMAPYGQAAENDCRAFVVDQPWSAAFVSWVMLRAGVPGFAASPRHLDYVAHAWRDPASPYLYADPWTTRPAPGDLLCFLRGADAGRGADGLRQALAGQTPGAVRSHCEIVVAANPGGDRTLYLVGGNVLNAVTLRKLPLDPAGHLDAAALGRTGTPPPAGEAAPPPAGREDAGAGPACSPGNPAAGSFNRRDWAVLLQLRLDL</sequence>
<evidence type="ECO:0000313" key="4">
    <source>
        <dbReference type="EMBL" id="KAF1689490.1"/>
    </source>
</evidence>
<feature type="chain" id="PRO_5037702193" description="DUF2272 domain-containing protein" evidence="2">
    <location>
        <begin position="20"/>
        <end position="312"/>
    </location>
</feature>
<feature type="region of interest" description="Disordered" evidence="1">
    <location>
        <begin position="256"/>
        <end position="295"/>
    </location>
</feature>
<dbReference type="EMBL" id="PDWK01000020">
    <property type="protein sequence ID" value="KAF1689490.1"/>
    <property type="molecule type" value="Genomic_DNA"/>
</dbReference>
<evidence type="ECO:0000256" key="2">
    <source>
        <dbReference type="SAM" id="SignalP"/>
    </source>
</evidence>
<gene>
    <name evidence="4" type="ORF">CR938_05680</name>
</gene>
<name>A0A921TG87_9GAMM</name>
<feature type="signal peptide" evidence="2">
    <location>
        <begin position="1"/>
        <end position="19"/>
    </location>
</feature>
<feature type="domain" description="DUF2272" evidence="3">
    <location>
        <begin position="82"/>
        <end position="308"/>
    </location>
</feature>
<dbReference type="Pfam" id="PF10030">
    <property type="entry name" value="DUF2272"/>
    <property type="match status" value="1"/>
</dbReference>
<dbReference type="AlphaFoldDB" id="A0A921TG87"/>
<dbReference type="Proteomes" id="UP000717981">
    <property type="component" value="Unassembled WGS sequence"/>
</dbReference>
<evidence type="ECO:0000256" key="1">
    <source>
        <dbReference type="SAM" id="MobiDB-lite"/>
    </source>
</evidence>
<accession>A0A921TG87</accession>
<dbReference type="InterPro" id="IPR019262">
    <property type="entry name" value="DUF2272"/>
</dbReference>
<reference evidence="4" key="1">
    <citation type="submission" date="2017-10" db="EMBL/GenBank/DDBJ databases">
        <title>Whole genome sequencing of members of genus Pseudoxanthomonas.</title>
        <authorList>
            <person name="Kumar S."/>
            <person name="Bansal K."/>
            <person name="Kaur A."/>
            <person name="Patil P."/>
            <person name="Sharma S."/>
            <person name="Patil P.B."/>
        </authorList>
    </citation>
    <scope>NUCLEOTIDE SEQUENCE</scope>
    <source>
        <strain evidence="4">DSM 22914</strain>
    </source>
</reference>
<keyword evidence="2" id="KW-0732">Signal</keyword>
<organism evidence="4 5">
    <name type="scientific">Pseudoxanthomonas taiwanensis</name>
    <dbReference type="NCBI Taxonomy" id="176598"/>
    <lineage>
        <taxon>Bacteria</taxon>
        <taxon>Pseudomonadati</taxon>
        <taxon>Pseudomonadota</taxon>
        <taxon>Gammaproteobacteria</taxon>
        <taxon>Lysobacterales</taxon>
        <taxon>Lysobacteraceae</taxon>
        <taxon>Pseudoxanthomonas</taxon>
    </lineage>
</organism>
<keyword evidence="5" id="KW-1185">Reference proteome</keyword>
<dbReference type="InterPro" id="IPR014545">
    <property type="entry name" value="UCP028415"/>
</dbReference>
<dbReference type="OrthoDB" id="8836344at2"/>
<comment type="caution">
    <text evidence="4">The sequence shown here is derived from an EMBL/GenBank/DDBJ whole genome shotgun (WGS) entry which is preliminary data.</text>
</comment>
<proteinExistence type="predicted"/>
<protein>
    <recommendedName>
        <fullName evidence="3">DUF2272 domain-containing protein</fullName>
    </recommendedName>
</protein>
<feature type="compositionally biased region" description="Pro residues" evidence="1">
    <location>
        <begin position="264"/>
        <end position="276"/>
    </location>
</feature>
<dbReference type="RefSeq" id="WP_162124068.1">
    <property type="nucleotide sequence ID" value="NZ_PDWK01000020.1"/>
</dbReference>